<protein>
    <recommendedName>
        <fullName evidence="4">Lipopolysaccharide export system permease protein LptF</fullName>
    </recommendedName>
</protein>
<evidence type="ECO:0000313" key="14">
    <source>
        <dbReference type="Proteomes" id="UP000257039"/>
    </source>
</evidence>
<dbReference type="RefSeq" id="WP_027709264.1">
    <property type="nucleotide sequence ID" value="NZ_NDXW01000001.1"/>
</dbReference>
<feature type="transmembrane region" description="Helical" evidence="12">
    <location>
        <begin position="12"/>
        <end position="32"/>
    </location>
</feature>
<name>A0A4P9VUN4_9GAMM</name>
<dbReference type="AlphaFoldDB" id="A0A4P9VUN4"/>
<keyword evidence="10 12" id="KW-0472">Membrane</keyword>
<dbReference type="GO" id="GO:0043190">
    <property type="term" value="C:ATP-binding cassette (ABC) transporter complex"/>
    <property type="evidence" value="ECO:0007669"/>
    <property type="project" value="InterPro"/>
</dbReference>
<dbReference type="InterPro" id="IPR030922">
    <property type="entry name" value="LptF"/>
</dbReference>
<evidence type="ECO:0000256" key="12">
    <source>
        <dbReference type="SAM" id="Phobius"/>
    </source>
</evidence>
<evidence type="ECO:0000256" key="9">
    <source>
        <dbReference type="ARBA" id="ARBA00022989"/>
    </source>
</evidence>
<keyword evidence="14" id="KW-1185">Reference proteome</keyword>
<evidence type="ECO:0000256" key="2">
    <source>
        <dbReference type="ARBA" id="ARBA00004429"/>
    </source>
</evidence>
<evidence type="ECO:0000256" key="8">
    <source>
        <dbReference type="ARBA" id="ARBA00022692"/>
    </source>
</evidence>
<dbReference type="Proteomes" id="UP000257039">
    <property type="component" value="Unassembled WGS sequence"/>
</dbReference>
<feature type="transmembrane region" description="Helical" evidence="12">
    <location>
        <begin position="62"/>
        <end position="81"/>
    </location>
</feature>
<dbReference type="NCBIfam" id="TIGR04407">
    <property type="entry name" value="LptF_YjgP"/>
    <property type="match status" value="1"/>
</dbReference>
<organism evidence="13 14">
    <name type="scientific">Zooshikella ganghwensis</name>
    <dbReference type="NCBI Taxonomy" id="202772"/>
    <lineage>
        <taxon>Bacteria</taxon>
        <taxon>Pseudomonadati</taxon>
        <taxon>Pseudomonadota</taxon>
        <taxon>Gammaproteobacteria</taxon>
        <taxon>Oceanospirillales</taxon>
        <taxon>Zooshikellaceae</taxon>
        <taxon>Zooshikella</taxon>
    </lineage>
</organism>
<proteinExistence type="inferred from homology"/>
<feature type="transmembrane region" description="Helical" evidence="12">
    <location>
        <begin position="300"/>
        <end position="320"/>
    </location>
</feature>
<evidence type="ECO:0000256" key="6">
    <source>
        <dbReference type="ARBA" id="ARBA00022475"/>
    </source>
</evidence>
<feature type="transmembrane region" description="Helical" evidence="12">
    <location>
        <begin position="102"/>
        <end position="125"/>
    </location>
</feature>
<evidence type="ECO:0000256" key="10">
    <source>
        <dbReference type="ARBA" id="ARBA00023136"/>
    </source>
</evidence>
<keyword evidence="9 12" id="KW-1133">Transmembrane helix</keyword>
<feature type="transmembrane region" description="Helical" evidence="12">
    <location>
        <begin position="270"/>
        <end position="288"/>
    </location>
</feature>
<evidence type="ECO:0000256" key="11">
    <source>
        <dbReference type="ARBA" id="ARBA00026081"/>
    </source>
</evidence>
<keyword evidence="7" id="KW-0997">Cell inner membrane</keyword>
<evidence type="ECO:0000256" key="3">
    <source>
        <dbReference type="ARBA" id="ARBA00007725"/>
    </source>
</evidence>
<accession>A0A4P9VUN4</accession>
<keyword evidence="5" id="KW-0813">Transport</keyword>
<dbReference type="EMBL" id="NDXW01000001">
    <property type="protein sequence ID" value="RDH46649.1"/>
    <property type="molecule type" value="Genomic_DNA"/>
</dbReference>
<evidence type="ECO:0000256" key="7">
    <source>
        <dbReference type="ARBA" id="ARBA00022519"/>
    </source>
</evidence>
<evidence type="ECO:0000256" key="4">
    <source>
        <dbReference type="ARBA" id="ARBA00014213"/>
    </source>
</evidence>
<keyword evidence="6" id="KW-1003">Cell membrane</keyword>
<dbReference type="GO" id="GO:0015920">
    <property type="term" value="P:lipopolysaccharide transport"/>
    <property type="evidence" value="ECO:0007669"/>
    <property type="project" value="TreeGrafter"/>
</dbReference>
<comment type="similarity">
    <text evidence="3">Belongs to the LptF/LptG family.</text>
</comment>
<dbReference type="PANTHER" id="PTHR33529">
    <property type="entry name" value="SLR0882 PROTEIN-RELATED"/>
    <property type="match status" value="1"/>
</dbReference>
<sequence>MIIFRYLAKEVVYTMAAVSGVLLLIIMSGRFIRYLGEAATGQLRADFLFAIMGYRLPGFLELIVPLGLFLGILLAYGRLYVESEMAVLTACGVSQNQILKMTMIPALLIAILVGFMGIVVSPWGANHVENIFAQQDAMTEFETLVPGRFQGQEGAGRVTYTEELFDDRQRMRNVFISHSNPDDIKRRLTVLVAEEGTQQIDDATGARYLVLHNGYRYDGTPGQPDYRVTKYKIYGIKMPESKVTKESPKEKAIATSVLWHSDKPEHQAELQWRLSLPIIVLVVTFLAVPLSKVNPRQGRFLKLLPAVLIYLLYLALLIGLKGAIEDGKVSSFPVLWPAHLIFIGVAWLLLSKDNLPRMIKRKTKPIAQEG</sequence>
<dbReference type="Pfam" id="PF03739">
    <property type="entry name" value="LptF_LptG"/>
    <property type="match status" value="1"/>
</dbReference>
<evidence type="ECO:0000256" key="1">
    <source>
        <dbReference type="ARBA" id="ARBA00002265"/>
    </source>
</evidence>
<comment type="subunit">
    <text evidence="11">Component of the lipopolysaccharide transport and assembly complex. The LptBFG transporter is composed of two ATP-binding proteins (LptB) and two transmembrane proteins (LptF and LptG).</text>
</comment>
<reference evidence="13 14" key="1">
    <citation type="submission" date="2017-04" db="EMBL/GenBank/DDBJ databases">
        <title>Draft genome sequence of Zooshikella ganghwensis VG4 isolated from Red Sea sediments.</title>
        <authorList>
            <person name="Rehman Z."/>
            <person name="Alam I."/>
            <person name="Kamau A."/>
            <person name="Bajic V."/>
            <person name="Leiknes T."/>
        </authorList>
    </citation>
    <scope>NUCLEOTIDE SEQUENCE [LARGE SCALE GENOMIC DNA]</scope>
    <source>
        <strain evidence="13 14">VG4</strain>
    </source>
</reference>
<comment type="caution">
    <text evidence="13">The sequence shown here is derived from an EMBL/GenBank/DDBJ whole genome shotgun (WGS) entry which is preliminary data.</text>
</comment>
<keyword evidence="8 12" id="KW-0812">Transmembrane</keyword>
<gene>
    <name evidence="13" type="primary">lptF</name>
    <name evidence="13" type="ORF">B9G39_05510</name>
</gene>
<dbReference type="GO" id="GO:0055085">
    <property type="term" value="P:transmembrane transport"/>
    <property type="evidence" value="ECO:0007669"/>
    <property type="project" value="InterPro"/>
</dbReference>
<dbReference type="InterPro" id="IPR005495">
    <property type="entry name" value="LptG/LptF_permease"/>
</dbReference>
<evidence type="ECO:0000313" key="13">
    <source>
        <dbReference type="EMBL" id="RDH46649.1"/>
    </source>
</evidence>
<comment type="function">
    <text evidence="1">Part of the ABC transporter complex LptBFG involved in the translocation of lipopolysaccharide (LPS) from the inner membrane to the outer membrane.</text>
</comment>
<dbReference type="PANTHER" id="PTHR33529:SF7">
    <property type="entry name" value="LIPOPOLYSACCHARIDE EXPORT SYSTEM PERMEASE PROTEIN LPTF"/>
    <property type="match status" value="1"/>
</dbReference>
<comment type="subcellular location">
    <subcellularLocation>
        <location evidence="2">Cell inner membrane</location>
        <topology evidence="2">Multi-pass membrane protein</topology>
    </subcellularLocation>
</comment>
<feature type="transmembrane region" description="Helical" evidence="12">
    <location>
        <begin position="332"/>
        <end position="350"/>
    </location>
</feature>
<evidence type="ECO:0000256" key="5">
    <source>
        <dbReference type="ARBA" id="ARBA00022448"/>
    </source>
</evidence>